<dbReference type="PANTHER" id="PTHR35176:SF6">
    <property type="entry name" value="HEME OXYGENASE HI_0854-RELATED"/>
    <property type="match status" value="1"/>
</dbReference>
<proteinExistence type="predicted"/>
<dbReference type="EMBL" id="QHHU01000023">
    <property type="protein sequence ID" value="RSM43797.1"/>
    <property type="molecule type" value="Genomic_DNA"/>
</dbReference>
<dbReference type="NCBIfam" id="TIGR04023">
    <property type="entry name" value="PPOX_MSMEG_5819"/>
    <property type="match status" value="1"/>
</dbReference>
<dbReference type="Proteomes" id="UP000286716">
    <property type="component" value="Unassembled WGS sequence"/>
</dbReference>
<evidence type="ECO:0000259" key="2">
    <source>
        <dbReference type="Pfam" id="PF01243"/>
    </source>
</evidence>
<dbReference type="GO" id="GO:0070967">
    <property type="term" value="F:coenzyme F420 binding"/>
    <property type="evidence" value="ECO:0007669"/>
    <property type="project" value="TreeGrafter"/>
</dbReference>
<evidence type="ECO:0000313" key="4">
    <source>
        <dbReference type="Proteomes" id="UP000286716"/>
    </source>
</evidence>
<dbReference type="InterPro" id="IPR011576">
    <property type="entry name" value="Pyridox_Oxase_N"/>
</dbReference>
<dbReference type="Pfam" id="PF01243">
    <property type="entry name" value="PNPOx_N"/>
    <property type="match status" value="1"/>
</dbReference>
<evidence type="ECO:0000313" key="3">
    <source>
        <dbReference type="EMBL" id="RSM43797.1"/>
    </source>
</evidence>
<dbReference type="RefSeq" id="WP_020638884.1">
    <property type="nucleotide sequence ID" value="NZ_QHHU01000023.1"/>
</dbReference>
<dbReference type="SUPFAM" id="SSF50475">
    <property type="entry name" value="FMN-binding split barrel"/>
    <property type="match status" value="1"/>
</dbReference>
<dbReference type="PANTHER" id="PTHR35176">
    <property type="entry name" value="HEME OXYGENASE HI_0854-RELATED"/>
    <property type="match status" value="1"/>
</dbReference>
<dbReference type="InterPro" id="IPR052019">
    <property type="entry name" value="F420H2_bilvrd_red/Heme_oxyg"/>
</dbReference>
<sequence length="135" mass="15388">MFTEKEVQYLEDQPLCRVATAQPDGTLQVSPVGFTYNPETETIDLMGLNLRKSRRFRNVADNGRIALVIDDVPSTDPWRVRSLEIRGHAEALTDVETPGHHDDAMIRVHPRRIIAIGVEDWDVDYTKQVPHSRNV</sequence>
<feature type="domain" description="Pyridoxamine 5'-phosphate oxidase N-terminal" evidence="2">
    <location>
        <begin position="3"/>
        <end position="97"/>
    </location>
</feature>
<dbReference type="Gene3D" id="2.30.110.10">
    <property type="entry name" value="Electron Transport, Fmn-binding Protein, Chain A"/>
    <property type="match status" value="1"/>
</dbReference>
<dbReference type="InterPro" id="IPR024031">
    <property type="entry name" value="MSMEG_5819/OxyR"/>
</dbReference>
<reference evidence="3 4" key="1">
    <citation type="submission" date="2018-05" db="EMBL/GenBank/DDBJ databases">
        <title>Evolution of GPA BGCs.</title>
        <authorList>
            <person name="Waglechner N."/>
            <person name="Wright G.D."/>
        </authorList>
    </citation>
    <scope>NUCLEOTIDE SEQUENCE [LARGE SCALE GENOMIC DNA]</scope>
    <source>
        <strain evidence="3 4">DSM 5908</strain>
    </source>
</reference>
<accession>A0A428WL40</accession>
<organism evidence="3 4">
    <name type="scientific">Amycolatopsis balhimycina DSM 5908</name>
    <dbReference type="NCBI Taxonomy" id="1081091"/>
    <lineage>
        <taxon>Bacteria</taxon>
        <taxon>Bacillati</taxon>
        <taxon>Actinomycetota</taxon>
        <taxon>Actinomycetes</taxon>
        <taxon>Pseudonocardiales</taxon>
        <taxon>Pseudonocardiaceae</taxon>
        <taxon>Amycolatopsis</taxon>
    </lineage>
</organism>
<name>A0A428WL40_AMYBA</name>
<keyword evidence="4" id="KW-1185">Reference proteome</keyword>
<gene>
    <name evidence="3" type="ORF">DMA12_18145</name>
</gene>
<dbReference type="GO" id="GO:0005829">
    <property type="term" value="C:cytosol"/>
    <property type="evidence" value="ECO:0007669"/>
    <property type="project" value="TreeGrafter"/>
</dbReference>
<dbReference type="GO" id="GO:0016627">
    <property type="term" value="F:oxidoreductase activity, acting on the CH-CH group of donors"/>
    <property type="evidence" value="ECO:0007669"/>
    <property type="project" value="TreeGrafter"/>
</dbReference>
<evidence type="ECO:0000256" key="1">
    <source>
        <dbReference type="ARBA" id="ARBA00023002"/>
    </source>
</evidence>
<dbReference type="InterPro" id="IPR012349">
    <property type="entry name" value="Split_barrel_FMN-bd"/>
</dbReference>
<comment type="caution">
    <text evidence="3">The sequence shown here is derived from an EMBL/GenBank/DDBJ whole genome shotgun (WGS) entry which is preliminary data.</text>
</comment>
<dbReference type="AlphaFoldDB" id="A0A428WL40"/>
<dbReference type="OrthoDB" id="3693562at2"/>
<protein>
    <submittedName>
        <fullName evidence="3">PPOX class F420-dependent oxidoreductase</fullName>
    </submittedName>
</protein>
<keyword evidence="1" id="KW-0560">Oxidoreductase</keyword>